<keyword evidence="16" id="KW-1185">Reference proteome</keyword>
<comment type="catalytic activity">
    <reaction evidence="11">
        <text>L-lysyl(27)-[histone H3] + 3 S-adenosyl-L-methionine = N(6),N(6),N(6)-trimethyl-L-lysyl(27)-[histone H3] + 3 S-adenosyl-L-homocysteine + 3 H(+)</text>
        <dbReference type="Rhea" id="RHEA:60292"/>
        <dbReference type="Rhea" id="RHEA-COMP:15535"/>
        <dbReference type="Rhea" id="RHEA-COMP:15548"/>
        <dbReference type="ChEBI" id="CHEBI:15378"/>
        <dbReference type="ChEBI" id="CHEBI:29969"/>
        <dbReference type="ChEBI" id="CHEBI:57856"/>
        <dbReference type="ChEBI" id="CHEBI:59789"/>
        <dbReference type="ChEBI" id="CHEBI:61961"/>
        <dbReference type="EC" id="2.1.1.356"/>
    </reaction>
</comment>
<dbReference type="InterPro" id="IPR048358">
    <property type="entry name" value="EZH1/2_MCSS"/>
</dbReference>
<protein>
    <recommendedName>
        <fullName evidence="2">[histone H3]-lysine(27) N-trimethyltransferase</fullName>
        <ecNumber evidence="2">2.1.1.356</ecNumber>
    </recommendedName>
</protein>
<dbReference type="CDD" id="cd00167">
    <property type="entry name" value="SANT"/>
    <property type="match status" value="1"/>
</dbReference>
<dbReference type="InterPro" id="IPR021654">
    <property type="entry name" value="EZH1/EZH2"/>
</dbReference>
<dbReference type="InterPro" id="IPR046341">
    <property type="entry name" value="SET_dom_sf"/>
</dbReference>
<evidence type="ECO:0000256" key="8">
    <source>
        <dbReference type="ARBA" id="ARBA00023015"/>
    </source>
</evidence>
<dbReference type="GO" id="GO:0003682">
    <property type="term" value="F:chromatin binding"/>
    <property type="evidence" value="ECO:0007669"/>
    <property type="project" value="TreeGrafter"/>
</dbReference>
<feature type="domain" description="CXC" evidence="14">
    <location>
        <begin position="499"/>
        <end position="601"/>
    </location>
</feature>
<gene>
    <name evidence="15" type="primary">LOC107601290</name>
</gene>
<feature type="region of interest" description="Disordered" evidence="12">
    <location>
        <begin position="187"/>
        <end position="235"/>
    </location>
</feature>
<evidence type="ECO:0000256" key="4">
    <source>
        <dbReference type="ARBA" id="ARBA00022603"/>
    </source>
</evidence>
<keyword evidence="9" id="KW-0804">Transcription</keyword>
<dbReference type="PANTHER" id="PTHR45747:SF20">
    <property type="entry name" value="[HISTONE H3]-LYSINE(27) N-TRIMETHYLTRANSFERASE"/>
    <property type="match status" value="1"/>
</dbReference>
<keyword evidence="10" id="KW-0539">Nucleus</keyword>
<dbReference type="CDD" id="cd19217">
    <property type="entry name" value="SET_EZH1"/>
    <property type="match status" value="1"/>
</dbReference>
<evidence type="ECO:0000256" key="1">
    <source>
        <dbReference type="ARBA" id="ARBA00004123"/>
    </source>
</evidence>
<dbReference type="InterPro" id="IPR041355">
    <property type="entry name" value="Pre-SET_CXC"/>
</dbReference>
<evidence type="ECO:0000256" key="5">
    <source>
        <dbReference type="ARBA" id="ARBA00022679"/>
    </source>
</evidence>
<dbReference type="InterPro" id="IPR001214">
    <property type="entry name" value="SET_dom"/>
</dbReference>
<dbReference type="AlphaFoldDB" id="A0A672R4L4"/>
<organism evidence="15 16">
    <name type="scientific">Sinocyclocheilus grahami</name>
    <name type="common">Dianchi golden-line fish</name>
    <name type="synonym">Barbus grahami</name>
    <dbReference type="NCBI Taxonomy" id="75366"/>
    <lineage>
        <taxon>Eukaryota</taxon>
        <taxon>Metazoa</taxon>
        <taxon>Chordata</taxon>
        <taxon>Craniata</taxon>
        <taxon>Vertebrata</taxon>
        <taxon>Euteleostomi</taxon>
        <taxon>Actinopterygii</taxon>
        <taxon>Neopterygii</taxon>
        <taxon>Teleostei</taxon>
        <taxon>Ostariophysi</taxon>
        <taxon>Cypriniformes</taxon>
        <taxon>Cyprinidae</taxon>
        <taxon>Cyprininae</taxon>
        <taxon>Sinocyclocheilus</taxon>
    </lineage>
</organism>
<evidence type="ECO:0000313" key="15">
    <source>
        <dbReference type="Ensembl" id="ENSSGRP00000083487.1"/>
    </source>
</evidence>
<dbReference type="InterPro" id="IPR044438">
    <property type="entry name" value="EZH1_SET"/>
</dbReference>
<dbReference type="GO" id="GO:0140951">
    <property type="term" value="F:histone H3K27 trimethyltransferase activity"/>
    <property type="evidence" value="ECO:0007669"/>
    <property type="project" value="UniProtKB-EC"/>
</dbReference>
<dbReference type="GO" id="GO:0035098">
    <property type="term" value="C:ESC/E(Z) complex"/>
    <property type="evidence" value="ECO:0007669"/>
    <property type="project" value="TreeGrafter"/>
</dbReference>
<reference evidence="15" key="2">
    <citation type="submission" date="2025-09" db="UniProtKB">
        <authorList>
            <consortium name="Ensembl"/>
        </authorList>
    </citation>
    <scope>IDENTIFICATION</scope>
</reference>
<evidence type="ECO:0000256" key="3">
    <source>
        <dbReference type="ARBA" id="ARBA00022491"/>
    </source>
</evidence>
<evidence type="ECO:0000256" key="11">
    <source>
        <dbReference type="ARBA" id="ARBA00048568"/>
    </source>
</evidence>
<evidence type="ECO:0000259" key="14">
    <source>
        <dbReference type="PROSITE" id="PS51633"/>
    </source>
</evidence>
<dbReference type="InterPro" id="IPR026489">
    <property type="entry name" value="CXC_dom"/>
</dbReference>
<dbReference type="SUPFAM" id="SSF82199">
    <property type="entry name" value="SET domain"/>
    <property type="match status" value="1"/>
</dbReference>
<evidence type="ECO:0000256" key="2">
    <source>
        <dbReference type="ARBA" id="ARBA00012186"/>
    </source>
</evidence>
<dbReference type="Pfam" id="PF11616">
    <property type="entry name" value="EZH2_WD-Binding"/>
    <property type="match status" value="1"/>
</dbReference>
<dbReference type="Proteomes" id="UP000472262">
    <property type="component" value="Unassembled WGS sequence"/>
</dbReference>
<feature type="compositionally biased region" description="Basic and acidic residues" evidence="12">
    <location>
        <begin position="201"/>
        <end position="214"/>
    </location>
</feature>
<dbReference type="GO" id="GO:0032259">
    <property type="term" value="P:methylation"/>
    <property type="evidence" value="ECO:0007669"/>
    <property type="project" value="UniProtKB-KW"/>
</dbReference>
<keyword evidence="3" id="KW-0678">Repressor</keyword>
<dbReference type="SMART" id="SM01114">
    <property type="entry name" value="CXC"/>
    <property type="match status" value="1"/>
</dbReference>
<dbReference type="InterPro" id="IPR001005">
    <property type="entry name" value="SANT/Myb"/>
</dbReference>
<dbReference type="Pfam" id="PF18264">
    <property type="entry name" value="preSET_CXC"/>
    <property type="match status" value="1"/>
</dbReference>
<dbReference type="PANTHER" id="PTHR45747">
    <property type="entry name" value="HISTONE-LYSINE N-METHYLTRANSFERASE E(Z)"/>
    <property type="match status" value="1"/>
</dbReference>
<dbReference type="SMART" id="SM00317">
    <property type="entry name" value="SET"/>
    <property type="match status" value="1"/>
</dbReference>
<accession>A0A672R4L4</accession>
<evidence type="ECO:0000259" key="13">
    <source>
        <dbReference type="PROSITE" id="PS50280"/>
    </source>
</evidence>
<evidence type="ECO:0000256" key="6">
    <source>
        <dbReference type="ARBA" id="ARBA00022691"/>
    </source>
</evidence>
<dbReference type="PROSITE" id="PS50280">
    <property type="entry name" value="SET"/>
    <property type="match status" value="1"/>
</dbReference>
<keyword evidence="8" id="KW-0805">Transcription regulation</keyword>
<dbReference type="InterPro" id="IPR041343">
    <property type="entry name" value="PRC2_HTH_1"/>
</dbReference>
<feature type="compositionally biased region" description="Polar residues" evidence="12">
    <location>
        <begin position="402"/>
        <end position="412"/>
    </location>
</feature>
<dbReference type="Ensembl" id="ENSSGRT00000088917.1">
    <property type="protein sequence ID" value="ENSSGRP00000083487.1"/>
    <property type="gene ID" value="ENSSGRG00000040600.1"/>
</dbReference>
<comment type="subcellular location">
    <subcellularLocation>
        <location evidence="1">Nucleus</location>
    </subcellularLocation>
</comment>
<keyword evidence="5" id="KW-0808">Transferase</keyword>
<feature type="compositionally biased region" description="Acidic residues" evidence="12">
    <location>
        <begin position="191"/>
        <end position="200"/>
    </location>
</feature>
<dbReference type="Pfam" id="PF00856">
    <property type="entry name" value="SET"/>
    <property type="match status" value="1"/>
</dbReference>
<name>A0A672R4L4_SINGR</name>
<dbReference type="SMART" id="SM00717">
    <property type="entry name" value="SANT"/>
    <property type="match status" value="2"/>
</dbReference>
<keyword evidence="4" id="KW-0489">Methyltransferase</keyword>
<evidence type="ECO:0000256" key="9">
    <source>
        <dbReference type="ARBA" id="ARBA00023163"/>
    </source>
</evidence>
<dbReference type="InterPro" id="IPR045318">
    <property type="entry name" value="EZH1/2-like"/>
</dbReference>
<evidence type="ECO:0000256" key="12">
    <source>
        <dbReference type="SAM" id="MobiDB-lite"/>
    </source>
</evidence>
<reference evidence="15" key="1">
    <citation type="submission" date="2025-08" db="UniProtKB">
        <authorList>
            <consortium name="Ensembl"/>
        </authorList>
    </citation>
    <scope>IDENTIFICATION</scope>
</reference>
<evidence type="ECO:0000256" key="10">
    <source>
        <dbReference type="ARBA" id="ARBA00023242"/>
    </source>
</evidence>
<feature type="compositionally biased region" description="Basic and acidic residues" evidence="12">
    <location>
        <begin position="223"/>
        <end position="235"/>
    </location>
</feature>
<keyword evidence="6" id="KW-0949">S-adenosyl-L-methionine</keyword>
<keyword evidence="7" id="KW-0156">Chromatin regulator</keyword>
<dbReference type="PROSITE" id="PS51633">
    <property type="entry name" value="CXC"/>
    <property type="match status" value="1"/>
</dbReference>
<feature type="domain" description="SET" evidence="13">
    <location>
        <begin position="608"/>
        <end position="723"/>
    </location>
</feature>
<feature type="region of interest" description="Disordered" evidence="12">
    <location>
        <begin position="358"/>
        <end position="434"/>
    </location>
</feature>
<dbReference type="Gene3D" id="2.170.270.10">
    <property type="entry name" value="SET domain"/>
    <property type="match status" value="1"/>
</dbReference>
<proteinExistence type="predicted"/>
<dbReference type="Pfam" id="PF21358">
    <property type="entry name" value="Ezh2_MCSS"/>
    <property type="match status" value="1"/>
</dbReference>
<dbReference type="Pfam" id="PF18118">
    <property type="entry name" value="PRC2_HTH_1"/>
    <property type="match status" value="1"/>
</dbReference>
<sequence length="742" mass="84961">MEKAEVSGPQFCTAKPPRSLLEWKKRVKSEYMRLRQLKRFRKAEEVKALFQLNRRKIEGRTELLNEEWSKLRIQSIPLSTTSGSLPSKKLCMVESGFPSFPYQAVAMRPLTTVAGIPFMYSWSPLQQNFMVEDETFLHNIPYMGDEVLEQDEAFLEELIDNYDGVHGDRAGGFINDGIFKELVEALSQYSDPEEEEEEEPSERTENKEEEEKAVQKTMAEGPEESKVSTAEGRELSANKKIPHDKIFTAIASMFPYKGTMEELKDKYKDLLEPSSPVKLPPLCTPNMDGPLAKSVQREQSLHSFHTLFCRRCFKYDCFLHPFHASPNVYKRKNKEIRMETEPCGLDCFLLQKGAKEFADQNMQRSQRPRRRRRQPCPSSSCGPTPSGFCEEGKEGDSDHETTSSSEGNSQCPSPAKLRPGEEGAEESESPPQWSGAEESLFRVLHGTYYNNFCSIARLIGTKTCREVYEFAVKEVLIHHVPLEDGGISPQKKKRKHRLWAKIQLKKDNSSNQVYNYQPCDHPEHPCDSSCSCVMTQNFCEKFCQCDRECQNRFPGCRCKTQCNTKQCPCYLAVRECDPDLCMTCGAADHWDIKQVSCKNCSIQRGLKKHLLLAPSDVAGWGTFIKEPVQKNELISEYCGELISQDEADRRGRIYDKYMSSFLFNLNNDFVVDATRKGNKIRFANHSVNPNCYAKVVMVNGDHRIGIFAKRAIQRGEELFFDYRYSQADALKYVGIEREIDIV</sequence>
<dbReference type="EC" id="2.1.1.356" evidence="2"/>
<evidence type="ECO:0000313" key="16">
    <source>
        <dbReference type="Proteomes" id="UP000472262"/>
    </source>
</evidence>
<dbReference type="InterPro" id="IPR033467">
    <property type="entry name" value="Tesmin/TSO1-like_CXC"/>
</dbReference>
<feature type="compositionally biased region" description="Basic and acidic residues" evidence="12">
    <location>
        <begin position="390"/>
        <end position="401"/>
    </location>
</feature>
<dbReference type="GO" id="GO:0031507">
    <property type="term" value="P:heterochromatin formation"/>
    <property type="evidence" value="ECO:0007669"/>
    <property type="project" value="TreeGrafter"/>
</dbReference>
<evidence type="ECO:0000256" key="7">
    <source>
        <dbReference type="ARBA" id="ARBA00022853"/>
    </source>
</evidence>
<feature type="compositionally biased region" description="Low complexity" evidence="12">
    <location>
        <begin position="375"/>
        <end position="387"/>
    </location>
</feature>